<dbReference type="EMBL" id="HBUE01027051">
    <property type="protein sequence ID" value="CAG6454711.1"/>
    <property type="molecule type" value="Transcribed_RNA"/>
</dbReference>
<proteinExistence type="predicted"/>
<sequence>MMKFRFPPGNLPNPTNPHRPIPSNTLHIRHNNSILLCYPYLPRRELRLNHPIHTRKRSFNVFYLLIYARRTRLILRVLHFSRNMEYWSNPSAHSNSHSIYRIRPTMRTNIILRSNSHHQPLISNPIHRHKFSRMNLRRILSRQSNPYPILRFPFYPSIYHHSNCHSPPTIPPRNRLQQPNRNFLRRRQNPIPPLLYH</sequence>
<accession>A0A8D8ACU0</accession>
<name>A0A8D8ACU0_CULPI</name>
<reference evidence="2" key="1">
    <citation type="submission" date="2021-05" db="EMBL/GenBank/DDBJ databases">
        <authorList>
            <person name="Alioto T."/>
            <person name="Alioto T."/>
            <person name="Gomez Garrido J."/>
        </authorList>
    </citation>
    <scope>NUCLEOTIDE SEQUENCE</scope>
</reference>
<feature type="compositionally biased region" description="Pro residues" evidence="1">
    <location>
        <begin position="9"/>
        <end position="20"/>
    </location>
</feature>
<evidence type="ECO:0000313" key="2">
    <source>
        <dbReference type="EMBL" id="CAG6454711.1"/>
    </source>
</evidence>
<protein>
    <submittedName>
        <fullName evidence="2">(northern house mosquito) hypothetical protein</fullName>
    </submittedName>
</protein>
<organism evidence="2">
    <name type="scientific">Culex pipiens</name>
    <name type="common">House mosquito</name>
    <dbReference type="NCBI Taxonomy" id="7175"/>
    <lineage>
        <taxon>Eukaryota</taxon>
        <taxon>Metazoa</taxon>
        <taxon>Ecdysozoa</taxon>
        <taxon>Arthropoda</taxon>
        <taxon>Hexapoda</taxon>
        <taxon>Insecta</taxon>
        <taxon>Pterygota</taxon>
        <taxon>Neoptera</taxon>
        <taxon>Endopterygota</taxon>
        <taxon>Diptera</taxon>
        <taxon>Nematocera</taxon>
        <taxon>Culicoidea</taxon>
        <taxon>Culicidae</taxon>
        <taxon>Culicinae</taxon>
        <taxon>Culicini</taxon>
        <taxon>Culex</taxon>
        <taxon>Culex</taxon>
    </lineage>
</organism>
<feature type="region of interest" description="Disordered" evidence="1">
    <location>
        <begin position="166"/>
        <end position="197"/>
    </location>
</feature>
<feature type="region of interest" description="Disordered" evidence="1">
    <location>
        <begin position="1"/>
        <end position="20"/>
    </location>
</feature>
<dbReference type="AlphaFoldDB" id="A0A8D8ACU0"/>
<evidence type="ECO:0000256" key="1">
    <source>
        <dbReference type="SAM" id="MobiDB-lite"/>
    </source>
</evidence>